<dbReference type="InterPro" id="IPR036514">
    <property type="entry name" value="SGNH_hydro_sf"/>
</dbReference>
<dbReference type="NCBIfam" id="TIGR01686">
    <property type="entry name" value="FkbH"/>
    <property type="match status" value="1"/>
</dbReference>
<dbReference type="InterPro" id="IPR023214">
    <property type="entry name" value="HAD_sf"/>
</dbReference>
<dbReference type="NCBIfam" id="TIGR01681">
    <property type="entry name" value="HAD-SF-IIIC"/>
    <property type="match status" value="1"/>
</dbReference>
<dbReference type="InterPro" id="IPR010033">
    <property type="entry name" value="HAD_SF_ppase_IIIC"/>
</dbReference>
<dbReference type="OrthoDB" id="323926at2"/>
<sequence length="503" mass="59200">MQIEIISNINMDSLKYYLKEFKVKNSCSYGNYFIDLLDKNSKLYSQETDCILCFLDIDTLNENLDEVLASLKELKQRGKIIIINTLCFYPYYLDTYTNESLLMELKLNQKVLNYSKNNDFLVLDFNSIIKRLGIKSSYAEKFWYLGKIKFTKDVFEELAKDIKALLNAYKSSCKKCLVLDLDNTLWGGVIGEGEIELSNEGKGAIYQEFQKNIKKLKDFGIILAINSKNNYADALKGLDHNSSILKKDDFIIIKANWNNKNENLLEIAQELNIADDSLVFIDDNPVERDLVKTTTKVCVPNFPEDIYELNSWFKKEVVYKYFYKLKINDEDKQKQKQYKAKIKRDEVSKTMNYEEFLKSLEIELTFYIDDIRYAQRYSQLTQKTNQFNLTTRRYTQQDIEKFIESNDYRVIAVDYKDKYANEGIIGLCIIKVEKDIYIDTFLLSCRVLKRDVEKLLIEKITEVVPNKKIIAEYIKTDKNEIAKDMYCNLGFKKIDETRYKKDI</sequence>
<dbReference type="Gene3D" id="3.40.50.1110">
    <property type="entry name" value="SGNH hydrolase"/>
    <property type="match status" value="1"/>
</dbReference>
<gene>
    <name evidence="1" type="ORF">CP965_07390</name>
</gene>
<organism evidence="1 2">
    <name type="scientific">Halarcobacter mediterraneus</name>
    <dbReference type="NCBI Taxonomy" id="2023153"/>
    <lineage>
        <taxon>Bacteria</taxon>
        <taxon>Pseudomonadati</taxon>
        <taxon>Campylobacterota</taxon>
        <taxon>Epsilonproteobacteria</taxon>
        <taxon>Campylobacterales</taxon>
        <taxon>Arcobacteraceae</taxon>
        <taxon>Halarcobacter</taxon>
    </lineage>
</organism>
<evidence type="ECO:0000313" key="2">
    <source>
        <dbReference type="Proteomes" id="UP000289718"/>
    </source>
</evidence>
<reference evidence="1 2" key="1">
    <citation type="submission" date="2017-09" db="EMBL/GenBank/DDBJ databases">
        <title>Genomics of the genus Arcobacter.</title>
        <authorList>
            <person name="Perez-Cataluna A."/>
            <person name="Figueras M.J."/>
            <person name="Salas-Masso N."/>
        </authorList>
    </citation>
    <scope>NUCLEOTIDE SEQUENCE [LARGE SCALE GENOMIC DNA]</scope>
    <source>
        <strain evidence="1 2">F156-34</strain>
    </source>
</reference>
<proteinExistence type="predicted"/>
<keyword evidence="2" id="KW-1185">Reference proteome</keyword>
<comment type="caution">
    <text evidence="1">The sequence shown here is derived from an EMBL/GenBank/DDBJ whole genome shotgun (WGS) entry which is preliminary data.</text>
</comment>
<evidence type="ECO:0000313" key="1">
    <source>
        <dbReference type="EMBL" id="RXK13612.1"/>
    </source>
</evidence>
<dbReference type="AlphaFoldDB" id="A0A4Q1AUL8"/>
<dbReference type="InterPro" id="IPR036412">
    <property type="entry name" value="HAD-like_sf"/>
</dbReference>
<dbReference type="InterPro" id="IPR010037">
    <property type="entry name" value="FkbH_domain"/>
</dbReference>
<dbReference type="Gene3D" id="3.40.630.30">
    <property type="match status" value="1"/>
</dbReference>
<dbReference type="EMBL" id="NXIE01000002">
    <property type="protein sequence ID" value="RXK13612.1"/>
    <property type="molecule type" value="Genomic_DNA"/>
</dbReference>
<protein>
    <submittedName>
        <fullName evidence="1">FkbH</fullName>
    </submittedName>
</protein>
<dbReference type="GO" id="GO:0016788">
    <property type="term" value="F:hydrolase activity, acting on ester bonds"/>
    <property type="evidence" value="ECO:0007669"/>
    <property type="project" value="UniProtKB-ARBA"/>
</dbReference>
<dbReference type="Gene3D" id="3.40.50.1000">
    <property type="entry name" value="HAD superfamily/HAD-like"/>
    <property type="match status" value="1"/>
</dbReference>
<name>A0A4Q1AUL8_9BACT</name>
<accession>A0A4Q1AUL8</accession>
<dbReference type="Proteomes" id="UP000289718">
    <property type="component" value="Unassembled WGS sequence"/>
</dbReference>
<dbReference type="SUPFAM" id="SSF56784">
    <property type="entry name" value="HAD-like"/>
    <property type="match status" value="1"/>
</dbReference>
<dbReference type="RefSeq" id="WP_129061436.1">
    <property type="nucleotide sequence ID" value="NZ_NXIE01000002.1"/>
</dbReference>